<keyword evidence="4" id="KW-0677">Repeat</keyword>
<evidence type="ECO:0000256" key="2">
    <source>
        <dbReference type="ARBA" id="ARBA00022443"/>
    </source>
</evidence>
<dbReference type="GO" id="GO:0008286">
    <property type="term" value="P:insulin receptor signaling pathway"/>
    <property type="evidence" value="ECO:0007669"/>
    <property type="project" value="TreeGrafter"/>
</dbReference>
<dbReference type="Gene3D" id="1.10.287.1490">
    <property type="match status" value="1"/>
</dbReference>
<reference evidence="12" key="2">
    <citation type="submission" date="2025-09" db="UniProtKB">
        <authorList>
            <consortium name="Ensembl"/>
        </authorList>
    </citation>
    <scope>IDENTIFICATION</scope>
</reference>
<dbReference type="PRINTS" id="PR00401">
    <property type="entry name" value="SH2DOMAIN"/>
</dbReference>
<feature type="domain" description="SH3" evidence="10">
    <location>
        <begin position="3"/>
        <end position="79"/>
    </location>
</feature>
<dbReference type="Gene3D" id="2.30.30.40">
    <property type="entry name" value="SH3 Domains"/>
    <property type="match status" value="1"/>
</dbReference>
<evidence type="ECO:0000256" key="5">
    <source>
        <dbReference type="ARBA" id="ARBA00022999"/>
    </source>
</evidence>
<dbReference type="PROSITE" id="PS50001">
    <property type="entry name" value="SH2"/>
    <property type="match status" value="2"/>
</dbReference>
<dbReference type="PROSITE" id="PS50238">
    <property type="entry name" value="RHOGAP"/>
    <property type="match status" value="1"/>
</dbReference>
<dbReference type="CDD" id="cd09942">
    <property type="entry name" value="SH2_nSH2_p85_like"/>
    <property type="match status" value="1"/>
</dbReference>
<evidence type="ECO:0000256" key="7">
    <source>
        <dbReference type="PROSITE-ProRule" id="PRU00191"/>
    </source>
</evidence>
<dbReference type="SUPFAM" id="SSF48350">
    <property type="entry name" value="GTPase activation domain, GAP"/>
    <property type="match status" value="1"/>
</dbReference>
<dbReference type="SUPFAM" id="SSF55550">
    <property type="entry name" value="SH2 domain"/>
    <property type="match status" value="2"/>
</dbReference>
<protein>
    <submittedName>
        <fullName evidence="12">Phosphoinositide-3-kinase, regulatory subunit 2 (beta)</fullName>
    </submittedName>
</protein>
<organism evidence="12 13">
    <name type="scientific">Cyprinus carpio carpio</name>
    <dbReference type="NCBI Taxonomy" id="630221"/>
    <lineage>
        <taxon>Eukaryota</taxon>
        <taxon>Metazoa</taxon>
        <taxon>Chordata</taxon>
        <taxon>Craniata</taxon>
        <taxon>Vertebrata</taxon>
        <taxon>Euteleostomi</taxon>
        <taxon>Actinopterygii</taxon>
        <taxon>Neopterygii</taxon>
        <taxon>Teleostei</taxon>
        <taxon>Ostariophysi</taxon>
        <taxon>Cypriniformes</taxon>
        <taxon>Cyprinidae</taxon>
        <taxon>Cyprininae</taxon>
        <taxon>Cyprinus</taxon>
    </lineage>
</organism>
<evidence type="ECO:0000256" key="8">
    <source>
        <dbReference type="PROSITE-ProRule" id="PRU00192"/>
    </source>
</evidence>
<dbReference type="PANTHER" id="PTHR10155">
    <property type="entry name" value="PHOSPHATIDYLINOSITOL 3-KINASE REGULATORY SUBUNIT"/>
    <property type="match status" value="1"/>
</dbReference>
<accession>A0A8C1BNN7</accession>
<feature type="domain" description="SH2" evidence="9">
    <location>
        <begin position="298"/>
        <end position="393"/>
    </location>
</feature>
<dbReference type="Proteomes" id="UP001108240">
    <property type="component" value="Unplaced"/>
</dbReference>
<dbReference type="PROSITE" id="PS50002">
    <property type="entry name" value="SH3"/>
    <property type="match status" value="1"/>
</dbReference>
<evidence type="ECO:0000256" key="4">
    <source>
        <dbReference type="ARBA" id="ARBA00022737"/>
    </source>
</evidence>
<feature type="domain" description="Rho-GAP" evidence="11">
    <location>
        <begin position="75"/>
        <end position="265"/>
    </location>
</feature>
<dbReference type="SMART" id="SM00324">
    <property type="entry name" value="RhoGAP"/>
    <property type="match status" value="1"/>
</dbReference>
<sequence>MAADGFQYRSLYSYCKDWEDDIDLEPGDILTVDKASLLSQGFKEGDEQHPKCLGWISGFNKRTKQRGNFPGTYVQYLGPVKMSVPSCQPRSQRPLPAVPRPEPTASSQGKAGCFYCDDQPHICVTLYERDICRCAELQELDVGQWDIHALSEALVRYLQELPAPIIPPSVYTDLQAALQLESVQLLQVLEKPEVPLQNLLTLHYLLKHLEKVCQHAAQNGLDIHTLGQIFGPLLIRGPVSGSEEDEGFPAAAVERLLLGRIWEQEPTPPALPPKPPKAKAMASSVTNGNSSLLSEAEWYWGDISREEVNEKLRDTPDGTFLVRDASSKVQGEYTLTLRKGGNNKLIKIFHRGGKYGFSEPLTFLSVVELINHYRHESLAQYNAKLDTRLLFPVSKYQQDQVVKEDSVEAVGEQLKVYHEQYQEKSREYDVLYEEYTRTSQELQMKRTAIEAFNETIKIFEEQCETQERFSRESIEKYRREGNDKEIERIQSNSEKLKSRVTEIHDSKSKLELDLKRKASDNREIDKRMNSLKPDLIQLRKIRDHYLVWLTEKGTKQRKINEWLGIKNESEDLYSLLDDDDDQAHHEECTWYVGDIKRTQAEDLLRGKRDGTFLIRDSQTQKGSYACSVVVDGEIKHCVVYKTATGFGFAEPYNLYGSLKDLVLHYKHTSLVQHNDSLNVTLAYPVLAQQPR</sequence>
<evidence type="ECO:0000256" key="6">
    <source>
        <dbReference type="ARBA" id="ARBA00023288"/>
    </source>
</evidence>
<dbReference type="Gene3D" id="1.10.555.10">
    <property type="entry name" value="Rho GTPase activation protein"/>
    <property type="match status" value="1"/>
</dbReference>
<evidence type="ECO:0000259" key="10">
    <source>
        <dbReference type="PROSITE" id="PS50002"/>
    </source>
</evidence>
<dbReference type="PRINTS" id="PR00678">
    <property type="entry name" value="PI3KINASEP85"/>
</dbReference>
<evidence type="ECO:0000313" key="13">
    <source>
        <dbReference type="Proteomes" id="UP001108240"/>
    </source>
</evidence>
<dbReference type="CDD" id="cd09930">
    <property type="entry name" value="SH2_cSH2_p85_like"/>
    <property type="match status" value="1"/>
</dbReference>
<name>A0A8C1BNN7_CYPCA</name>
<proteinExistence type="inferred from homology"/>
<keyword evidence="5 7" id="KW-0727">SH2 domain</keyword>
<dbReference type="InterPro" id="IPR000198">
    <property type="entry name" value="RhoGAP_dom"/>
</dbReference>
<dbReference type="FunFam" id="3.30.505.10:FF:000006">
    <property type="entry name" value="Phosphatidylinositol 3-kinase regulatory subunit alpha"/>
    <property type="match status" value="1"/>
</dbReference>
<dbReference type="InterPro" id="IPR036028">
    <property type="entry name" value="SH3-like_dom_sf"/>
</dbReference>
<dbReference type="AlphaFoldDB" id="A0A8C1BNN7"/>
<dbReference type="InterPro" id="IPR001452">
    <property type="entry name" value="SH3_domain"/>
</dbReference>
<dbReference type="InterPro" id="IPR036860">
    <property type="entry name" value="SH2_dom_sf"/>
</dbReference>
<dbReference type="InterPro" id="IPR035022">
    <property type="entry name" value="PI3kinase_P85_nSH2"/>
</dbReference>
<evidence type="ECO:0000256" key="1">
    <source>
        <dbReference type="ARBA" id="ARBA00009442"/>
    </source>
</evidence>
<dbReference type="InterPro" id="IPR008936">
    <property type="entry name" value="Rho_GTPase_activation_prot"/>
</dbReference>
<keyword evidence="2 8" id="KW-0728">SH3 domain</keyword>
<comment type="similarity">
    <text evidence="1">Belongs to the PI3K p85 subunit family.</text>
</comment>
<dbReference type="Gene3D" id="3.30.505.10">
    <property type="entry name" value="SH2 domain"/>
    <property type="match status" value="2"/>
</dbReference>
<dbReference type="GO" id="GO:0046935">
    <property type="term" value="F:1-phosphatidylinositol-3-kinase regulator activity"/>
    <property type="evidence" value="ECO:0007669"/>
    <property type="project" value="TreeGrafter"/>
</dbReference>
<dbReference type="InterPro" id="IPR032498">
    <property type="entry name" value="PI3K_P85_iSH2"/>
</dbReference>
<dbReference type="SMART" id="SM00326">
    <property type="entry name" value="SH3"/>
    <property type="match status" value="1"/>
</dbReference>
<dbReference type="PANTHER" id="PTHR10155:SF1">
    <property type="entry name" value="PHOSPHATIDYLINOSITOL 3-KINASE REGULATORY SUBUNIT BETA"/>
    <property type="match status" value="1"/>
</dbReference>
<reference evidence="12" key="1">
    <citation type="submission" date="2025-08" db="UniProtKB">
        <authorList>
            <consortium name="Ensembl"/>
        </authorList>
    </citation>
    <scope>IDENTIFICATION</scope>
</reference>
<dbReference type="FunFam" id="1.10.287.1490:FF:000001">
    <property type="entry name" value="Putative phosphatidylinositol 3-kinase regulatory subunit alpha"/>
    <property type="match status" value="1"/>
</dbReference>
<dbReference type="InterPro" id="IPR035020">
    <property type="entry name" value="PI3kinase_P85_cSH2"/>
</dbReference>
<evidence type="ECO:0000259" key="11">
    <source>
        <dbReference type="PROSITE" id="PS50238"/>
    </source>
</evidence>
<dbReference type="SUPFAM" id="SSF50044">
    <property type="entry name" value="SH3-domain"/>
    <property type="match status" value="1"/>
</dbReference>
<dbReference type="Pfam" id="PF16454">
    <property type="entry name" value="PI3K_P85_iSH2"/>
    <property type="match status" value="1"/>
</dbReference>
<dbReference type="FunFam" id="2.30.30.40:FF:000075">
    <property type="entry name" value="phosphatidylinositol 3-kinase regulatory subunit alpha"/>
    <property type="match status" value="1"/>
</dbReference>
<dbReference type="Pfam" id="PF00620">
    <property type="entry name" value="RhoGAP"/>
    <property type="match status" value="1"/>
</dbReference>
<dbReference type="GO" id="GO:0046854">
    <property type="term" value="P:phosphatidylinositol phosphate biosynthetic process"/>
    <property type="evidence" value="ECO:0007669"/>
    <property type="project" value="TreeGrafter"/>
</dbReference>
<keyword evidence="6" id="KW-0449">Lipoprotein</keyword>
<dbReference type="SMART" id="SM00252">
    <property type="entry name" value="SH2"/>
    <property type="match status" value="2"/>
</dbReference>
<evidence type="ECO:0000259" key="9">
    <source>
        <dbReference type="PROSITE" id="PS50001"/>
    </source>
</evidence>
<keyword evidence="13" id="KW-1185">Reference proteome</keyword>
<evidence type="ECO:0000313" key="12">
    <source>
        <dbReference type="Ensembl" id="ENSCCRP00000035231.2"/>
    </source>
</evidence>
<dbReference type="Pfam" id="PF00017">
    <property type="entry name" value="SH2"/>
    <property type="match status" value="2"/>
</dbReference>
<dbReference type="InterPro" id="IPR000980">
    <property type="entry name" value="SH2"/>
</dbReference>
<dbReference type="FunFam" id="3.30.505.10:FF:000014">
    <property type="entry name" value="Phosphatidylinositol 3-kinase regulatory subunit alpha"/>
    <property type="match status" value="1"/>
</dbReference>
<dbReference type="Ensembl" id="ENSCCRT00000038168.2">
    <property type="protein sequence ID" value="ENSCCRP00000035231.2"/>
    <property type="gene ID" value="ENSCCRG00000015337.2"/>
</dbReference>
<feature type="domain" description="SH2" evidence="9">
    <location>
        <begin position="590"/>
        <end position="685"/>
    </location>
</feature>
<evidence type="ECO:0000256" key="3">
    <source>
        <dbReference type="ARBA" id="ARBA00022553"/>
    </source>
</evidence>
<dbReference type="CDD" id="cd12926">
    <property type="entry name" value="iSH2_PIK3R2"/>
    <property type="match status" value="1"/>
</dbReference>
<dbReference type="GO" id="GO:0005942">
    <property type="term" value="C:phosphatidylinositol 3-kinase complex"/>
    <property type="evidence" value="ECO:0007669"/>
    <property type="project" value="TreeGrafter"/>
</dbReference>
<keyword evidence="3" id="KW-0597">Phosphoprotein</keyword>
<dbReference type="GeneTree" id="ENSGT00940000157050"/>